<gene>
    <name evidence="9" type="ORF">KCG34_13940</name>
</gene>
<evidence type="ECO:0000256" key="5">
    <source>
        <dbReference type="ARBA" id="ARBA00022989"/>
    </source>
</evidence>
<keyword evidence="10" id="KW-1185">Reference proteome</keyword>
<dbReference type="AlphaFoldDB" id="A0A975FVR1"/>
<dbReference type="KEGG" id="caul:KCG34_13940"/>
<evidence type="ECO:0000256" key="7">
    <source>
        <dbReference type="RuleBase" id="RU363032"/>
    </source>
</evidence>
<proteinExistence type="inferred from homology"/>
<dbReference type="EMBL" id="CP073078">
    <property type="protein sequence ID" value="QUD86200.1"/>
    <property type="molecule type" value="Genomic_DNA"/>
</dbReference>
<sequence length="272" mass="27622">MKAPSNTALFTGAAITLLVIVTALLSLAWTPYAPQDMAAAARLAPPSLAHPFGSDAYGRDVLSMVLAGSRTALAVALSAAGLGLGAGSALGLLAAARGGWIDEAVMRASDLVFAFPALLVAVLLSATLGPGAIDAVIAIGLFNIPVFARVARGSALSLWARDYVLAARLAGKGAWRISLEHIAPNLMGGLIVQAAIQLSLAVVAEAGLSYVGLGVQPPDPSWGRMLADAQTLFAQAPWLALFPGAAVALTALGFSLLGEGLRARLDPRSVGR</sequence>
<dbReference type="InterPro" id="IPR050366">
    <property type="entry name" value="BP-dependent_transpt_permease"/>
</dbReference>
<feature type="transmembrane region" description="Helical" evidence="7">
    <location>
        <begin position="108"/>
        <end position="126"/>
    </location>
</feature>
<organism evidence="9 10">
    <name type="scientific">Phenylobacterium montanum</name>
    <dbReference type="NCBI Taxonomy" id="2823693"/>
    <lineage>
        <taxon>Bacteria</taxon>
        <taxon>Pseudomonadati</taxon>
        <taxon>Pseudomonadota</taxon>
        <taxon>Alphaproteobacteria</taxon>
        <taxon>Caulobacterales</taxon>
        <taxon>Caulobacteraceae</taxon>
        <taxon>Phenylobacterium</taxon>
    </lineage>
</organism>
<feature type="transmembrane region" description="Helical" evidence="7">
    <location>
        <begin position="232"/>
        <end position="258"/>
    </location>
</feature>
<accession>A0A975FVR1</accession>
<keyword evidence="5 7" id="KW-1133">Transmembrane helix</keyword>
<keyword evidence="2 7" id="KW-0813">Transport</keyword>
<evidence type="ECO:0000256" key="3">
    <source>
        <dbReference type="ARBA" id="ARBA00022475"/>
    </source>
</evidence>
<dbReference type="Pfam" id="PF00528">
    <property type="entry name" value="BPD_transp_1"/>
    <property type="match status" value="1"/>
</dbReference>
<comment type="similarity">
    <text evidence="7">Belongs to the binding-protein-dependent transport system permease family.</text>
</comment>
<keyword evidence="3" id="KW-1003">Cell membrane</keyword>
<dbReference type="GO" id="GO:0055085">
    <property type="term" value="P:transmembrane transport"/>
    <property type="evidence" value="ECO:0007669"/>
    <property type="project" value="InterPro"/>
</dbReference>
<dbReference type="SUPFAM" id="SSF161098">
    <property type="entry name" value="MetI-like"/>
    <property type="match status" value="1"/>
</dbReference>
<dbReference type="PANTHER" id="PTHR43386:SF25">
    <property type="entry name" value="PEPTIDE ABC TRANSPORTER PERMEASE PROTEIN"/>
    <property type="match status" value="1"/>
</dbReference>
<dbReference type="GO" id="GO:0005886">
    <property type="term" value="C:plasma membrane"/>
    <property type="evidence" value="ECO:0007669"/>
    <property type="project" value="UniProtKB-SubCell"/>
</dbReference>
<name>A0A975FVR1_9CAUL</name>
<dbReference type="Gene3D" id="1.10.3720.10">
    <property type="entry name" value="MetI-like"/>
    <property type="match status" value="1"/>
</dbReference>
<evidence type="ECO:0000313" key="9">
    <source>
        <dbReference type="EMBL" id="QUD86200.1"/>
    </source>
</evidence>
<keyword evidence="4 7" id="KW-0812">Transmembrane</keyword>
<dbReference type="PROSITE" id="PS50928">
    <property type="entry name" value="ABC_TM1"/>
    <property type="match status" value="1"/>
</dbReference>
<dbReference type="PANTHER" id="PTHR43386">
    <property type="entry name" value="OLIGOPEPTIDE TRANSPORT SYSTEM PERMEASE PROTEIN APPC"/>
    <property type="match status" value="1"/>
</dbReference>
<feature type="transmembrane region" description="Helical" evidence="7">
    <location>
        <begin position="72"/>
        <end position="96"/>
    </location>
</feature>
<protein>
    <submittedName>
        <fullName evidence="9">ABC transporter permease</fullName>
    </submittedName>
</protein>
<evidence type="ECO:0000256" key="6">
    <source>
        <dbReference type="ARBA" id="ARBA00023136"/>
    </source>
</evidence>
<evidence type="ECO:0000259" key="8">
    <source>
        <dbReference type="PROSITE" id="PS50928"/>
    </source>
</evidence>
<keyword evidence="6 7" id="KW-0472">Membrane</keyword>
<dbReference type="CDD" id="cd06261">
    <property type="entry name" value="TM_PBP2"/>
    <property type="match status" value="1"/>
</dbReference>
<dbReference type="RefSeq" id="WP_211936252.1">
    <property type="nucleotide sequence ID" value="NZ_CP073078.1"/>
</dbReference>
<evidence type="ECO:0000256" key="4">
    <source>
        <dbReference type="ARBA" id="ARBA00022692"/>
    </source>
</evidence>
<comment type="subcellular location">
    <subcellularLocation>
        <location evidence="1 7">Cell membrane</location>
        <topology evidence="1 7">Multi-pass membrane protein</topology>
    </subcellularLocation>
</comment>
<dbReference type="Proteomes" id="UP000676409">
    <property type="component" value="Chromosome"/>
</dbReference>
<feature type="domain" description="ABC transmembrane type-1" evidence="8">
    <location>
        <begin position="69"/>
        <end position="258"/>
    </location>
</feature>
<evidence type="ECO:0000256" key="1">
    <source>
        <dbReference type="ARBA" id="ARBA00004651"/>
    </source>
</evidence>
<reference evidence="9" key="1">
    <citation type="submission" date="2021-04" db="EMBL/GenBank/DDBJ databases">
        <title>The complete genome sequence of Caulobacter sp. S6.</title>
        <authorList>
            <person name="Tang Y."/>
            <person name="Ouyang W."/>
            <person name="Liu Q."/>
            <person name="Huang B."/>
            <person name="Guo Z."/>
            <person name="Lei P."/>
        </authorList>
    </citation>
    <scope>NUCLEOTIDE SEQUENCE</scope>
    <source>
        <strain evidence="9">S6</strain>
    </source>
</reference>
<dbReference type="InterPro" id="IPR000515">
    <property type="entry name" value="MetI-like"/>
</dbReference>
<evidence type="ECO:0000256" key="2">
    <source>
        <dbReference type="ARBA" id="ARBA00022448"/>
    </source>
</evidence>
<evidence type="ECO:0000313" key="10">
    <source>
        <dbReference type="Proteomes" id="UP000676409"/>
    </source>
</evidence>
<dbReference type="InterPro" id="IPR035906">
    <property type="entry name" value="MetI-like_sf"/>
</dbReference>
<feature type="transmembrane region" description="Helical" evidence="7">
    <location>
        <begin position="7"/>
        <end position="29"/>
    </location>
</feature>